<proteinExistence type="predicted"/>
<dbReference type="InParanoid" id="A0A251TKI5"/>
<evidence type="ECO:0008006" key="3">
    <source>
        <dbReference type="Google" id="ProtNLM"/>
    </source>
</evidence>
<organism evidence="1 2">
    <name type="scientific">Helianthus annuus</name>
    <name type="common">Common sunflower</name>
    <dbReference type="NCBI Taxonomy" id="4232"/>
    <lineage>
        <taxon>Eukaryota</taxon>
        <taxon>Viridiplantae</taxon>
        <taxon>Streptophyta</taxon>
        <taxon>Embryophyta</taxon>
        <taxon>Tracheophyta</taxon>
        <taxon>Spermatophyta</taxon>
        <taxon>Magnoliopsida</taxon>
        <taxon>eudicotyledons</taxon>
        <taxon>Gunneridae</taxon>
        <taxon>Pentapetalae</taxon>
        <taxon>asterids</taxon>
        <taxon>campanulids</taxon>
        <taxon>Asterales</taxon>
        <taxon>Asteraceae</taxon>
        <taxon>Asteroideae</taxon>
        <taxon>Heliantheae alliance</taxon>
        <taxon>Heliantheae</taxon>
        <taxon>Helianthus</taxon>
    </lineage>
</organism>
<accession>A0A251TKI5</accession>
<dbReference type="Proteomes" id="UP000215914">
    <property type="component" value="Chromosome 10"/>
</dbReference>
<dbReference type="InterPro" id="IPR012340">
    <property type="entry name" value="NA-bd_OB-fold"/>
</dbReference>
<reference evidence="2" key="1">
    <citation type="journal article" date="2017" name="Nature">
        <title>The sunflower genome provides insights into oil metabolism, flowering and Asterid evolution.</title>
        <authorList>
            <person name="Badouin H."/>
            <person name="Gouzy J."/>
            <person name="Grassa C.J."/>
            <person name="Murat F."/>
            <person name="Staton S.E."/>
            <person name="Cottret L."/>
            <person name="Lelandais-Briere C."/>
            <person name="Owens G.L."/>
            <person name="Carrere S."/>
            <person name="Mayjonade B."/>
            <person name="Legrand L."/>
            <person name="Gill N."/>
            <person name="Kane N.C."/>
            <person name="Bowers J.E."/>
            <person name="Hubner S."/>
            <person name="Bellec A."/>
            <person name="Berard A."/>
            <person name="Berges H."/>
            <person name="Blanchet N."/>
            <person name="Boniface M.C."/>
            <person name="Brunel D."/>
            <person name="Catrice O."/>
            <person name="Chaidir N."/>
            <person name="Claudel C."/>
            <person name="Donnadieu C."/>
            <person name="Faraut T."/>
            <person name="Fievet G."/>
            <person name="Helmstetter N."/>
            <person name="King M."/>
            <person name="Knapp S.J."/>
            <person name="Lai Z."/>
            <person name="Le Paslier M.C."/>
            <person name="Lippi Y."/>
            <person name="Lorenzon L."/>
            <person name="Mandel J.R."/>
            <person name="Marage G."/>
            <person name="Marchand G."/>
            <person name="Marquand E."/>
            <person name="Bret-Mestries E."/>
            <person name="Morien E."/>
            <person name="Nambeesan S."/>
            <person name="Nguyen T."/>
            <person name="Pegot-Espagnet P."/>
            <person name="Pouilly N."/>
            <person name="Raftis F."/>
            <person name="Sallet E."/>
            <person name="Schiex T."/>
            <person name="Thomas J."/>
            <person name="Vandecasteele C."/>
            <person name="Vares D."/>
            <person name="Vear F."/>
            <person name="Vautrin S."/>
            <person name="Crespi M."/>
            <person name="Mangin B."/>
            <person name="Burke J.M."/>
            <person name="Salse J."/>
            <person name="Munos S."/>
            <person name="Vincourt P."/>
            <person name="Rieseberg L.H."/>
            <person name="Langlade N.B."/>
        </authorList>
    </citation>
    <scope>NUCLEOTIDE SEQUENCE [LARGE SCALE GENOMIC DNA]</scope>
    <source>
        <strain evidence="2">cv. SF193</strain>
    </source>
</reference>
<sequence>MRKNSITNGTRREKRSNGHGFRYALTCWKKFMKAARIKVQMEQAAITLLNNVDLNVDDYTIRIRIVRLWTRPTFNNRRKIYCYDMIFMDQEGTKMQALFYRKTLLVMSIC</sequence>
<evidence type="ECO:0000313" key="2">
    <source>
        <dbReference type="Proteomes" id="UP000215914"/>
    </source>
</evidence>
<gene>
    <name evidence="1" type="ORF">HannXRQ_Chr10g0295291</name>
</gene>
<name>A0A251TKI5_HELAN</name>
<dbReference type="Gene3D" id="2.40.50.140">
    <property type="entry name" value="Nucleic acid-binding proteins"/>
    <property type="match status" value="1"/>
</dbReference>
<evidence type="ECO:0000313" key="1">
    <source>
        <dbReference type="EMBL" id="OTG11122.1"/>
    </source>
</evidence>
<keyword evidence="2" id="KW-1185">Reference proteome</keyword>
<protein>
    <recommendedName>
        <fullName evidence="3">Nucleic acid-binding, OB-fold protein</fullName>
    </recommendedName>
</protein>
<dbReference type="EMBL" id="CM007899">
    <property type="protein sequence ID" value="OTG11122.1"/>
    <property type="molecule type" value="Genomic_DNA"/>
</dbReference>
<dbReference type="AlphaFoldDB" id="A0A251TKI5"/>